<dbReference type="PANTHER" id="PTHR34547">
    <property type="entry name" value="YACP-LIKE NYN DOMAIN PROTEIN"/>
    <property type="match status" value="1"/>
</dbReference>
<accession>A0ABY4CVH3</accession>
<dbReference type="PANTHER" id="PTHR34547:SF1">
    <property type="entry name" value="YACP-LIKE NYN DOMAIN PROTEIN"/>
    <property type="match status" value="1"/>
</dbReference>
<keyword evidence="2" id="KW-1185">Reference proteome</keyword>
<evidence type="ECO:0000313" key="2">
    <source>
        <dbReference type="Proteomes" id="UP000830167"/>
    </source>
</evidence>
<name>A0ABY4CVH3_9BACL</name>
<dbReference type="Pfam" id="PF05991">
    <property type="entry name" value="NYN_YacP"/>
    <property type="match status" value="1"/>
</dbReference>
<sequence length="170" mass="19882">MRDVLIIDGYNIIGAWGELRKLVKQDGLEEARDLLIEKLIEYQASTGREVYIVFDAYKVPGIRQQYTQKQLHILYTKQDETADELIEKMVRVSEKYTSQIYVATSDFTEQQITFGDGALRITARELIQEIDRVKKKVRERVAKMEQQPKRTLGDALDPGISKIFEIWRRK</sequence>
<dbReference type="InterPro" id="IPR010298">
    <property type="entry name" value="YacP-like"/>
</dbReference>
<dbReference type="RefSeq" id="WP_347438565.1">
    <property type="nucleotide sequence ID" value="NZ_CP089291.1"/>
</dbReference>
<dbReference type="EMBL" id="CP089291">
    <property type="protein sequence ID" value="UOF91875.1"/>
    <property type="molecule type" value="Genomic_DNA"/>
</dbReference>
<gene>
    <name evidence="1" type="ORF">LSG31_06450</name>
</gene>
<dbReference type="CDD" id="cd10912">
    <property type="entry name" value="PIN_YacP-like"/>
    <property type="match status" value="1"/>
</dbReference>
<reference evidence="1" key="1">
    <citation type="submission" date="2021-12" db="EMBL/GenBank/DDBJ databases">
        <title>Alicyclobacillaceae gen. nov., sp. nov., isolated from chalcocite enrichment system.</title>
        <authorList>
            <person name="Jiang Z."/>
        </authorList>
    </citation>
    <scope>NUCLEOTIDE SEQUENCE</scope>
    <source>
        <strain evidence="1">MYW30-H2</strain>
    </source>
</reference>
<protein>
    <submittedName>
        <fullName evidence="1">NYN domain-containing protein</fullName>
    </submittedName>
</protein>
<dbReference type="Proteomes" id="UP000830167">
    <property type="component" value="Chromosome"/>
</dbReference>
<evidence type="ECO:0000313" key="1">
    <source>
        <dbReference type="EMBL" id="UOF91875.1"/>
    </source>
</evidence>
<organism evidence="1 2">
    <name type="scientific">Fodinisporobacter ferrooxydans</name>
    <dbReference type="NCBI Taxonomy" id="2901836"/>
    <lineage>
        <taxon>Bacteria</taxon>
        <taxon>Bacillati</taxon>
        <taxon>Bacillota</taxon>
        <taxon>Bacilli</taxon>
        <taxon>Bacillales</taxon>
        <taxon>Alicyclobacillaceae</taxon>
        <taxon>Fodinisporobacter</taxon>
    </lineage>
</organism>
<proteinExistence type="predicted"/>